<dbReference type="PRINTS" id="PR01590">
    <property type="entry name" value="HTHFIS"/>
</dbReference>
<dbReference type="SMART" id="SM00448">
    <property type="entry name" value="REC"/>
    <property type="match status" value="1"/>
</dbReference>
<dbReference type="InterPro" id="IPR003593">
    <property type="entry name" value="AAA+_ATPase"/>
</dbReference>
<dbReference type="InterPro" id="IPR025944">
    <property type="entry name" value="Sigma_54_int_dom_CS"/>
</dbReference>
<dbReference type="PANTHER" id="PTHR32071:SF100">
    <property type="entry name" value="RESPONSE REGULATOR PROTEIN PILR"/>
    <property type="match status" value="1"/>
</dbReference>
<comment type="caution">
    <text evidence="9">The sequence shown here is derived from an EMBL/GenBank/DDBJ whole genome shotgun (WGS) entry which is preliminary data.</text>
</comment>
<dbReference type="PROSITE" id="PS50045">
    <property type="entry name" value="SIGMA54_INTERACT_4"/>
    <property type="match status" value="1"/>
</dbReference>
<sequence>MANPLALIVDDEPDIRELLEITLGRMKIDTESAASLNQAYQHLSHKTFDLCLTDMNLPDGNGIDLVKYIQQKYSKTPVAMITAYGNMDTAITALKAGAFDFVSKPVDLQRLRDLVSSALKLNKPHHDTKKTTSEIKLLGESKAIKQLRKQVIKLARSQAPVYISGESGSGKELVARLIHDEGPRVDAPFIPVNCGAIPTELMESEFFGHKKGSFTGAVSDKPGLFQAADNGTLFLDEVADLPMSMQVKLLRAIQEKSIRPVGTETEIKVDVRILSATHEDLSQLVNEGRFRQDLFYRINVIELKVPPLRERSEDIPLLSEHFLQKIASSCDLEQPKLSNEALAALKSYPFPGNVRELQNTLERAFTLCENDLIKKDDLRLSDIESNNLLSVQDTSLPPEGVSSLEDYLEDLERKAIVQALEETRWNKTAAAKKLGITFRALRYRLKKLDLE</sequence>
<gene>
    <name evidence="9" type="ORF">ORQ98_00990</name>
</gene>
<organism evidence="9 10">
    <name type="scientific">Spartinivicinus poritis</name>
    <dbReference type="NCBI Taxonomy" id="2994640"/>
    <lineage>
        <taxon>Bacteria</taxon>
        <taxon>Pseudomonadati</taxon>
        <taxon>Pseudomonadota</taxon>
        <taxon>Gammaproteobacteria</taxon>
        <taxon>Oceanospirillales</taxon>
        <taxon>Zooshikellaceae</taxon>
        <taxon>Spartinivicinus</taxon>
    </lineage>
</organism>
<proteinExistence type="predicted"/>
<keyword evidence="4" id="KW-0238">DNA-binding</keyword>
<dbReference type="Gene3D" id="1.10.8.60">
    <property type="match status" value="1"/>
</dbReference>
<keyword evidence="10" id="KW-1185">Reference proteome</keyword>
<dbReference type="InterPro" id="IPR009057">
    <property type="entry name" value="Homeodomain-like_sf"/>
</dbReference>
<dbReference type="Pfam" id="PF02954">
    <property type="entry name" value="HTH_8"/>
    <property type="match status" value="1"/>
</dbReference>
<dbReference type="InterPro" id="IPR025943">
    <property type="entry name" value="Sigma_54_int_dom_ATP-bd_2"/>
</dbReference>
<evidence type="ECO:0000313" key="9">
    <source>
        <dbReference type="EMBL" id="MDE1460530.1"/>
    </source>
</evidence>
<evidence type="ECO:0000256" key="3">
    <source>
        <dbReference type="ARBA" id="ARBA00023015"/>
    </source>
</evidence>
<dbReference type="Pfam" id="PF25601">
    <property type="entry name" value="AAA_lid_14"/>
    <property type="match status" value="1"/>
</dbReference>
<dbReference type="InterPro" id="IPR025662">
    <property type="entry name" value="Sigma_54_int_dom_ATP-bd_1"/>
</dbReference>
<dbReference type="Proteomes" id="UP001528823">
    <property type="component" value="Unassembled WGS sequence"/>
</dbReference>
<evidence type="ECO:0000256" key="6">
    <source>
        <dbReference type="PROSITE-ProRule" id="PRU00169"/>
    </source>
</evidence>
<dbReference type="PANTHER" id="PTHR32071">
    <property type="entry name" value="TRANSCRIPTIONAL REGULATORY PROTEIN"/>
    <property type="match status" value="1"/>
</dbReference>
<dbReference type="PROSITE" id="PS00688">
    <property type="entry name" value="SIGMA54_INTERACT_3"/>
    <property type="match status" value="1"/>
</dbReference>
<dbReference type="InterPro" id="IPR027417">
    <property type="entry name" value="P-loop_NTPase"/>
</dbReference>
<dbReference type="InterPro" id="IPR011006">
    <property type="entry name" value="CheY-like_superfamily"/>
</dbReference>
<dbReference type="PROSITE" id="PS00675">
    <property type="entry name" value="SIGMA54_INTERACT_1"/>
    <property type="match status" value="1"/>
</dbReference>
<dbReference type="SUPFAM" id="SSF52540">
    <property type="entry name" value="P-loop containing nucleoside triphosphate hydrolases"/>
    <property type="match status" value="1"/>
</dbReference>
<feature type="domain" description="Response regulatory" evidence="8">
    <location>
        <begin position="5"/>
        <end position="119"/>
    </location>
</feature>
<dbReference type="CDD" id="cd00009">
    <property type="entry name" value="AAA"/>
    <property type="match status" value="1"/>
</dbReference>
<keyword evidence="3" id="KW-0805">Transcription regulation</keyword>
<dbReference type="Gene3D" id="3.40.50.300">
    <property type="entry name" value="P-loop containing nucleotide triphosphate hydrolases"/>
    <property type="match status" value="1"/>
</dbReference>
<name>A0ABT5U2T1_9GAMM</name>
<evidence type="ECO:0000313" key="10">
    <source>
        <dbReference type="Proteomes" id="UP001528823"/>
    </source>
</evidence>
<dbReference type="InterPro" id="IPR002078">
    <property type="entry name" value="Sigma_54_int"/>
</dbReference>
<dbReference type="Pfam" id="PF00158">
    <property type="entry name" value="Sigma54_activat"/>
    <property type="match status" value="1"/>
</dbReference>
<dbReference type="SMART" id="SM00382">
    <property type="entry name" value="AAA"/>
    <property type="match status" value="1"/>
</dbReference>
<dbReference type="PROSITE" id="PS00676">
    <property type="entry name" value="SIGMA54_INTERACT_2"/>
    <property type="match status" value="1"/>
</dbReference>
<dbReference type="Gene3D" id="1.10.10.60">
    <property type="entry name" value="Homeodomain-like"/>
    <property type="match status" value="1"/>
</dbReference>
<dbReference type="InterPro" id="IPR002197">
    <property type="entry name" value="HTH_Fis"/>
</dbReference>
<dbReference type="SUPFAM" id="SSF52172">
    <property type="entry name" value="CheY-like"/>
    <property type="match status" value="1"/>
</dbReference>
<accession>A0ABT5U2T1</accession>
<dbReference type="InterPro" id="IPR058031">
    <property type="entry name" value="AAA_lid_NorR"/>
</dbReference>
<dbReference type="RefSeq" id="WP_274686902.1">
    <property type="nucleotide sequence ID" value="NZ_JAPMOU010000001.1"/>
</dbReference>
<evidence type="ECO:0000256" key="4">
    <source>
        <dbReference type="ARBA" id="ARBA00023125"/>
    </source>
</evidence>
<dbReference type="PROSITE" id="PS50110">
    <property type="entry name" value="RESPONSE_REGULATORY"/>
    <property type="match status" value="1"/>
</dbReference>
<evidence type="ECO:0000259" key="8">
    <source>
        <dbReference type="PROSITE" id="PS50110"/>
    </source>
</evidence>
<dbReference type="Gene3D" id="3.40.50.2300">
    <property type="match status" value="1"/>
</dbReference>
<keyword evidence="5" id="KW-0804">Transcription</keyword>
<evidence type="ECO:0000256" key="1">
    <source>
        <dbReference type="ARBA" id="ARBA00022741"/>
    </source>
</evidence>
<protein>
    <submittedName>
        <fullName evidence="9">Sigma-54 dependent transcriptional regulator</fullName>
    </submittedName>
</protein>
<evidence type="ECO:0000256" key="2">
    <source>
        <dbReference type="ARBA" id="ARBA00022840"/>
    </source>
</evidence>
<evidence type="ECO:0000256" key="5">
    <source>
        <dbReference type="ARBA" id="ARBA00023163"/>
    </source>
</evidence>
<dbReference type="Pfam" id="PF00072">
    <property type="entry name" value="Response_reg"/>
    <property type="match status" value="1"/>
</dbReference>
<dbReference type="SUPFAM" id="SSF46689">
    <property type="entry name" value="Homeodomain-like"/>
    <property type="match status" value="1"/>
</dbReference>
<keyword evidence="6" id="KW-0597">Phosphoprotein</keyword>
<keyword evidence="1" id="KW-0547">Nucleotide-binding</keyword>
<keyword evidence="2" id="KW-0067">ATP-binding</keyword>
<evidence type="ECO:0000259" key="7">
    <source>
        <dbReference type="PROSITE" id="PS50045"/>
    </source>
</evidence>
<dbReference type="InterPro" id="IPR001789">
    <property type="entry name" value="Sig_transdc_resp-reg_receiver"/>
</dbReference>
<feature type="modified residue" description="4-aspartylphosphate" evidence="6">
    <location>
        <position position="54"/>
    </location>
</feature>
<feature type="domain" description="Sigma-54 factor interaction" evidence="7">
    <location>
        <begin position="137"/>
        <end position="366"/>
    </location>
</feature>
<dbReference type="EMBL" id="JAPMOU010000001">
    <property type="protein sequence ID" value="MDE1460530.1"/>
    <property type="molecule type" value="Genomic_DNA"/>
</dbReference>
<reference evidence="9 10" key="1">
    <citation type="submission" date="2022-11" db="EMBL/GenBank/DDBJ databases">
        <title>Spartinivicinus poritis sp. nov., isolated from scleractinian coral Porites lutea.</title>
        <authorList>
            <person name="Zhang G."/>
            <person name="Cai L."/>
            <person name="Wei Q."/>
        </authorList>
    </citation>
    <scope>NUCLEOTIDE SEQUENCE [LARGE SCALE GENOMIC DNA]</scope>
    <source>
        <strain evidence="9 10">A2-2</strain>
    </source>
</reference>